<dbReference type="AlphaFoldDB" id="Q6FDH2"/>
<dbReference type="EMBL" id="CR543861">
    <property type="protein sequence ID" value="CAG67886.1"/>
    <property type="molecule type" value="Genomic_DNA"/>
</dbReference>
<dbReference type="GO" id="GO:0016787">
    <property type="term" value="F:hydrolase activity"/>
    <property type="evidence" value="ECO:0007669"/>
    <property type="project" value="UniProtKB-KW"/>
</dbReference>
<evidence type="ECO:0000313" key="2">
    <source>
        <dbReference type="EMBL" id="CAG67886.1"/>
    </source>
</evidence>
<dbReference type="STRING" id="202950.GCA_001485005_01366"/>
<dbReference type="ESTHER" id="aciad-q6fdh2">
    <property type="family name" value="6_AlphaBeta_hydrolase"/>
</dbReference>
<evidence type="ECO:0000313" key="3">
    <source>
        <dbReference type="Proteomes" id="UP000000430"/>
    </source>
</evidence>
<reference evidence="2 3" key="1">
    <citation type="journal article" date="2004" name="Nucleic Acids Res.">
        <title>Unique features revealed by the genome sequence of Acinetobacter sp. ADP1, a versatile and naturally transformation competent bacterium.</title>
        <authorList>
            <person name="Barbe V."/>
            <person name="Vallenet D."/>
            <person name="Fonknechten N."/>
            <person name="Kreimeyer A."/>
            <person name="Oztas S."/>
            <person name="Labarre L."/>
            <person name="Cruveiller S."/>
            <person name="Robert C."/>
            <person name="Duprat S."/>
            <person name="Wincker P."/>
            <person name="Ornston L.N."/>
            <person name="Weissenbach J."/>
            <person name="Marliere P."/>
            <person name="Cohen G.N."/>
            <person name="Medigue C."/>
        </authorList>
    </citation>
    <scope>NUCLEOTIDE SEQUENCE [LARGE SCALE GENOMIC DNA]</scope>
    <source>
        <strain evidence="3">ATCC 33305 / BD413 / ADP1</strain>
    </source>
</reference>
<gene>
    <name evidence="2" type="ordered locus">ACIAD0994</name>
</gene>
<feature type="domain" description="AB hydrolase-1" evidence="1">
    <location>
        <begin position="36"/>
        <end position="260"/>
    </location>
</feature>
<dbReference type="InterPro" id="IPR029058">
    <property type="entry name" value="AB_hydrolase_fold"/>
</dbReference>
<dbReference type="KEGG" id="aci:ACIAD0994"/>
<accession>Q6FDH2</accession>
<dbReference type="HOGENOM" id="CLU_020336_50_2_6"/>
<dbReference type="PANTHER" id="PTHR43798">
    <property type="entry name" value="MONOACYLGLYCEROL LIPASE"/>
    <property type="match status" value="1"/>
</dbReference>
<proteinExistence type="predicted"/>
<dbReference type="Gene3D" id="3.40.50.1820">
    <property type="entry name" value="alpha/beta hydrolase"/>
    <property type="match status" value="1"/>
</dbReference>
<evidence type="ECO:0000259" key="1">
    <source>
        <dbReference type="Pfam" id="PF00561"/>
    </source>
</evidence>
<organism evidence="2 3">
    <name type="scientific">Acinetobacter baylyi (strain ATCC 33305 / BD413 / ADP1)</name>
    <dbReference type="NCBI Taxonomy" id="62977"/>
    <lineage>
        <taxon>Bacteria</taxon>
        <taxon>Pseudomonadati</taxon>
        <taxon>Pseudomonadota</taxon>
        <taxon>Gammaproteobacteria</taxon>
        <taxon>Moraxellales</taxon>
        <taxon>Moraxellaceae</taxon>
        <taxon>Acinetobacter</taxon>
    </lineage>
</organism>
<dbReference type="Pfam" id="PF00561">
    <property type="entry name" value="Abhydrolase_1"/>
    <property type="match status" value="1"/>
</dbReference>
<dbReference type="InterPro" id="IPR000073">
    <property type="entry name" value="AB_hydrolase_1"/>
</dbReference>
<keyword evidence="2" id="KW-0378">Hydrolase</keyword>
<dbReference type="InterPro" id="IPR050266">
    <property type="entry name" value="AB_hydrolase_sf"/>
</dbReference>
<name>Q6FDH2_ACIAD</name>
<protein>
    <submittedName>
        <fullName evidence="2">Putative hydrolase</fullName>
    </submittedName>
</protein>
<dbReference type="PRINTS" id="PR00111">
    <property type="entry name" value="ABHYDROLASE"/>
</dbReference>
<dbReference type="Proteomes" id="UP000000430">
    <property type="component" value="Chromosome"/>
</dbReference>
<sequence length="279" mass="30876">MMMTLVERLQKFSVKSVDIDGQTQTYREAGTGDQYLVLLHGISSGSGSWVNQLEALSHHFHVIAWDAPGYGASDALTTLTPNAEHYAQRLAGLFQQLGIQKAIVVGHSLGALQASAFARNYPEHVEILMIANVAQGYQRFPAVKQAEIYQKRPKMLAELGHQGLAQSRGPHLTYLKKPETLELIEQVMQNLNLGGFTQASYLLAHDEIRNYLTDLAVPCFVIAGLCDSITPPQGIADLVREIDCQNYIEISEAGHLSYVDQAELFNDIIVSAKQQQNER</sequence>
<dbReference type="SUPFAM" id="SSF53474">
    <property type="entry name" value="alpha/beta-Hydrolases"/>
    <property type="match status" value="1"/>
</dbReference>
<dbReference type="eggNOG" id="COG2267">
    <property type="taxonomic scope" value="Bacteria"/>
</dbReference>